<feature type="transmembrane region" description="Helical" evidence="1">
    <location>
        <begin position="92"/>
        <end position="113"/>
    </location>
</feature>
<feature type="transmembrane region" description="Helical" evidence="1">
    <location>
        <begin position="386"/>
        <end position="405"/>
    </location>
</feature>
<evidence type="ECO:0000313" key="2">
    <source>
        <dbReference type="EMBL" id="RHC03599.1"/>
    </source>
</evidence>
<evidence type="ECO:0000313" key="3">
    <source>
        <dbReference type="Proteomes" id="UP000284742"/>
    </source>
</evidence>
<gene>
    <name evidence="2" type="ORF">DW860_14650</name>
</gene>
<keyword evidence="1" id="KW-0472">Membrane</keyword>
<feature type="transmembrane region" description="Helical" evidence="1">
    <location>
        <begin position="59"/>
        <end position="77"/>
    </location>
</feature>
<feature type="transmembrane region" description="Helical" evidence="1">
    <location>
        <begin position="239"/>
        <end position="258"/>
    </location>
</feature>
<accession>A0A413YH80</accession>
<dbReference type="Proteomes" id="UP000284742">
    <property type="component" value="Unassembled WGS sequence"/>
</dbReference>
<name>A0A413YH80_9FIRM</name>
<proteinExistence type="predicted"/>
<dbReference type="AlphaFoldDB" id="A0A413YH80"/>
<organism evidence="2 3">
    <name type="scientific">Dorea formicigenerans</name>
    <dbReference type="NCBI Taxonomy" id="39486"/>
    <lineage>
        <taxon>Bacteria</taxon>
        <taxon>Bacillati</taxon>
        <taxon>Bacillota</taxon>
        <taxon>Clostridia</taxon>
        <taxon>Lachnospirales</taxon>
        <taxon>Lachnospiraceae</taxon>
        <taxon>Dorea</taxon>
    </lineage>
</organism>
<feature type="transmembrane region" description="Helical" evidence="1">
    <location>
        <begin position="133"/>
        <end position="154"/>
    </location>
</feature>
<dbReference type="RefSeq" id="WP_118359560.1">
    <property type="nucleotide sequence ID" value="NZ_QSHK01000014.1"/>
</dbReference>
<sequence>MRRKMFLWEICNFTAFLYCIFVSFNRQTEYGLFLLPLVYSILFAICYRSRRLVGKTPGVTIIMGVMFCRYVVLPVVLCSSGELSKYANDYRYMLQAVMIMLYEMFAIFMTLEVTAIKAWNIYVRECGQNRKNVVVKPPFLIVLVIFCALIGIYLTNQSILNGNIFTINDISNQVDESIQDVSSLAKIVWQCITAWVFVYGINRQKDKYVVDKKRVHLGISIMFMLVYMIVTYISQARISRWYTLVSAVAAIFVLISLFPDEKKTIARTTIIPVIILILIATILKAGLYTKGGTDSAYSLISKLITPTSGDAYFAGPVSVNNAIGLSRTNKVGLHSIIYDIFNNMPVVNHFIKPKNSTVYLYNAYLGRIFNGSGGDQIISLVGQSGIFFSWILAPLLSCISVALLRIADKKYVETTSYMKYVWGIVAIWFGLETILNMTINLSWLYIRIIPMFATFWFIEKISPKQTEEK</sequence>
<reference evidence="2 3" key="1">
    <citation type="submission" date="2018-08" db="EMBL/GenBank/DDBJ databases">
        <title>A genome reference for cultivated species of the human gut microbiota.</title>
        <authorList>
            <person name="Zou Y."/>
            <person name="Xue W."/>
            <person name="Luo G."/>
        </authorList>
    </citation>
    <scope>NUCLEOTIDE SEQUENCE [LARGE SCALE GENOMIC DNA]</scope>
    <source>
        <strain evidence="2 3">AM37-5</strain>
    </source>
</reference>
<feature type="transmembrane region" description="Helical" evidence="1">
    <location>
        <begin position="7"/>
        <end position="24"/>
    </location>
</feature>
<protein>
    <recommendedName>
        <fullName evidence="4">Oligosaccharide repeat unit polymerase</fullName>
    </recommendedName>
</protein>
<keyword evidence="1" id="KW-1133">Transmembrane helix</keyword>
<dbReference type="EMBL" id="QSHK01000014">
    <property type="protein sequence ID" value="RHC03599.1"/>
    <property type="molecule type" value="Genomic_DNA"/>
</dbReference>
<feature type="transmembrane region" description="Helical" evidence="1">
    <location>
        <begin position="417"/>
        <end position="435"/>
    </location>
</feature>
<evidence type="ECO:0000256" key="1">
    <source>
        <dbReference type="SAM" id="Phobius"/>
    </source>
</evidence>
<evidence type="ECO:0008006" key="4">
    <source>
        <dbReference type="Google" id="ProtNLM"/>
    </source>
</evidence>
<comment type="caution">
    <text evidence="2">The sequence shown here is derived from an EMBL/GenBank/DDBJ whole genome shotgun (WGS) entry which is preliminary data.</text>
</comment>
<feature type="transmembrane region" description="Helical" evidence="1">
    <location>
        <begin position="30"/>
        <end position="47"/>
    </location>
</feature>
<keyword evidence="1" id="KW-0812">Transmembrane</keyword>
<feature type="transmembrane region" description="Helical" evidence="1">
    <location>
        <begin position="270"/>
        <end position="289"/>
    </location>
</feature>
<feature type="transmembrane region" description="Helical" evidence="1">
    <location>
        <begin position="214"/>
        <end position="233"/>
    </location>
</feature>